<accession>A0A1C3W257</accession>
<name>A0A1C3W257_9BRAD</name>
<dbReference type="AlphaFoldDB" id="A0A1C3W257"/>
<protein>
    <submittedName>
        <fullName evidence="1">Uncharacterized protein</fullName>
    </submittedName>
</protein>
<evidence type="ECO:0000313" key="2">
    <source>
        <dbReference type="Proteomes" id="UP000199184"/>
    </source>
</evidence>
<gene>
    <name evidence="1" type="ORF">GA0061098_1006179</name>
</gene>
<dbReference type="EMBL" id="FMAI01000006">
    <property type="protein sequence ID" value="SCB33904.1"/>
    <property type="molecule type" value="Genomic_DNA"/>
</dbReference>
<reference evidence="2" key="1">
    <citation type="submission" date="2016-08" db="EMBL/GenBank/DDBJ databases">
        <authorList>
            <person name="Varghese N."/>
            <person name="Submissions Spin"/>
        </authorList>
    </citation>
    <scope>NUCLEOTIDE SEQUENCE [LARGE SCALE GENOMIC DNA]</scope>
    <source>
        <strain evidence="2">ERR11</strain>
    </source>
</reference>
<evidence type="ECO:0000313" key="1">
    <source>
        <dbReference type="EMBL" id="SCB33904.1"/>
    </source>
</evidence>
<sequence length="72" mass="8423">MTINGLVHSWDRSRRRGIAELDDCSTVQIHANNLAATRRRPEWQGPFEMRAGDRFECVRDDDGRVVDVLRIW</sequence>
<dbReference type="RefSeq" id="WP_129590855.1">
    <property type="nucleotide sequence ID" value="NZ_FMAI01000006.1"/>
</dbReference>
<proteinExistence type="predicted"/>
<keyword evidence="2" id="KW-1185">Reference proteome</keyword>
<organism evidence="1 2">
    <name type="scientific">Bradyrhizobium shewense</name>
    <dbReference type="NCBI Taxonomy" id="1761772"/>
    <lineage>
        <taxon>Bacteria</taxon>
        <taxon>Pseudomonadati</taxon>
        <taxon>Pseudomonadota</taxon>
        <taxon>Alphaproteobacteria</taxon>
        <taxon>Hyphomicrobiales</taxon>
        <taxon>Nitrobacteraceae</taxon>
        <taxon>Bradyrhizobium</taxon>
    </lineage>
</organism>
<dbReference type="Proteomes" id="UP000199184">
    <property type="component" value="Unassembled WGS sequence"/>
</dbReference>